<gene>
    <name evidence="1" type="ORF">LCGC14_1679510</name>
</gene>
<dbReference type="AlphaFoldDB" id="A0A0F9HPL3"/>
<feature type="non-terminal residue" evidence="1">
    <location>
        <position position="1"/>
    </location>
</feature>
<comment type="caution">
    <text evidence="1">The sequence shown here is derived from an EMBL/GenBank/DDBJ whole genome shotgun (WGS) entry which is preliminary data.</text>
</comment>
<accession>A0A0F9HPL3</accession>
<organism evidence="1">
    <name type="scientific">marine sediment metagenome</name>
    <dbReference type="NCBI Taxonomy" id="412755"/>
    <lineage>
        <taxon>unclassified sequences</taxon>
        <taxon>metagenomes</taxon>
        <taxon>ecological metagenomes</taxon>
    </lineage>
</organism>
<name>A0A0F9HPL3_9ZZZZ</name>
<proteinExistence type="predicted"/>
<reference evidence="1" key="1">
    <citation type="journal article" date="2015" name="Nature">
        <title>Complex archaea that bridge the gap between prokaryotes and eukaryotes.</title>
        <authorList>
            <person name="Spang A."/>
            <person name="Saw J.H."/>
            <person name="Jorgensen S.L."/>
            <person name="Zaremba-Niedzwiedzka K."/>
            <person name="Martijn J."/>
            <person name="Lind A.E."/>
            <person name="van Eijk R."/>
            <person name="Schleper C."/>
            <person name="Guy L."/>
            <person name="Ettema T.J."/>
        </authorList>
    </citation>
    <scope>NUCLEOTIDE SEQUENCE</scope>
</reference>
<evidence type="ECO:0000313" key="1">
    <source>
        <dbReference type="EMBL" id="KKM17072.1"/>
    </source>
</evidence>
<protein>
    <submittedName>
        <fullName evidence="1">Uncharacterized protein</fullName>
    </submittedName>
</protein>
<sequence>TYTVNDRLAALFAIVSGAATVTGTYNVAHFFASANAAVDSIVHLQSISTATVGAALQMNINGTVTYAFDFEGTVSDGWTSGDITGGDEYGAFDEFVLVPVKVAGISPTLYVIAAETWKAVTP</sequence>
<dbReference type="EMBL" id="LAZR01014532">
    <property type="protein sequence ID" value="KKM17072.1"/>
    <property type="molecule type" value="Genomic_DNA"/>
</dbReference>